<accession>A0A6C0BXB0</accession>
<dbReference type="AlphaFoldDB" id="A0A6C0BXB0"/>
<dbReference type="EMBL" id="MN739282">
    <property type="protein sequence ID" value="QHS96957.1"/>
    <property type="molecule type" value="Genomic_DNA"/>
</dbReference>
<protein>
    <submittedName>
        <fullName evidence="1">Uncharacterized protein</fullName>
    </submittedName>
</protein>
<name>A0A6C0BXB0_9ZZZZ</name>
<evidence type="ECO:0000313" key="1">
    <source>
        <dbReference type="EMBL" id="QHS96957.1"/>
    </source>
</evidence>
<proteinExistence type="predicted"/>
<organism evidence="1">
    <name type="scientific">viral metagenome</name>
    <dbReference type="NCBI Taxonomy" id="1070528"/>
    <lineage>
        <taxon>unclassified sequences</taxon>
        <taxon>metagenomes</taxon>
        <taxon>organismal metagenomes</taxon>
    </lineage>
</organism>
<reference evidence="1" key="1">
    <citation type="journal article" date="2020" name="Nature">
        <title>Giant virus diversity and host interactions through global metagenomics.</title>
        <authorList>
            <person name="Schulz F."/>
            <person name="Roux S."/>
            <person name="Paez-Espino D."/>
            <person name="Jungbluth S."/>
            <person name="Walsh D.A."/>
            <person name="Denef V.J."/>
            <person name="McMahon K.D."/>
            <person name="Konstantinidis K.T."/>
            <person name="Eloe-Fadrosh E.A."/>
            <person name="Kyrpides N.C."/>
            <person name="Woyke T."/>
        </authorList>
    </citation>
    <scope>NUCLEOTIDE SEQUENCE</scope>
    <source>
        <strain evidence="1">GVMAG-M-3300020166-5</strain>
    </source>
</reference>
<sequence length="93" mass="10296">MPVRNGYKSNRGRSAIARRAINTNNTNGMMYQGKCTDSDGNVIKPCREFGGPKKGGAAPSATGFMRSRPWKMSVPAENVNKSNTMRFLNTYIY</sequence>